<dbReference type="InterPro" id="IPR013083">
    <property type="entry name" value="Znf_RING/FYVE/PHD"/>
</dbReference>
<name>A0A8C5Q0S1_9ANUR</name>
<dbReference type="GO" id="GO:0008270">
    <property type="term" value="F:zinc ion binding"/>
    <property type="evidence" value="ECO:0007669"/>
    <property type="project" value="UniProtKB-KW"/>
</dbReference>
<evidence type="ECO:0000313" key="14">
    <source>
        <dbReference type="Ensembl" id="ENSLLEP00000030214.1"/>
    </source>
</evidence>
<dbReference type="InterPro" id="IPR001870">
    <property type="entry name" value="B30.2/SPRY"/>
</dbReference>
<dbReference type="SMART" id="SM00336">
    <property type="entry name" value="BBOX"/>
    <property type="match status" value="1"/>
</dbReference>
<keyword evidence="8 10" id="KW-0175">Coiled coil</keyword>
<evidence type="ECO:0000256" key="5">
    <source>
        <dbReference type="ARBA" id="ARBA00022771"/>
    </source>
</evidence>
<evidence type="ECO:0000313" key="15">
    <source>
        <dbReference type="Proteomes" id="UP000694569"/>
    </source>
</evidence>
<feature type="coiled-coil region" evidence="10">
    <location>
        <begin position="190"/>
        <end position="224"/>
    </location>
</feature>
<evidence type="ECO:0000256" key="3">
    <source>
        <dbReference type="ARBA" id="ARBA00022679"/>
    </source>
</evidence>
<dbReference type="Gene3D" id="4.10.830.40">
    <property type="match status" value="1"/>
</dbReference>
<dbReference type="InterPro" id="IPR051051">
    <property type="entry name" value="E3_ubiq-ligase_TRIM/RNF"/>
</dbReference>
<feature type="domain" description="B30.2/SPRY" evidence="13">
    <location>
        <begin position="390"/>
        <end position="487"/>
    </location>
</feature>
<dbReference type="InterPro" id="IPR018957">
    <property type="entry name" value="Znf_C3HC4_RING-type"/>
</dbReference>
<dbReference type="Ensembl" id="ENSLLET00000031377.1">
    <property type="protein sequence ID" value="ENSLLEP00000030214.1"/>
    <property type="gene ID" value="ENSLLEG00000019162.1"/>
</dbReference>
<dbReference type="Pfam" id="PF00643">
    <property type="entry name" value="zf-B_box"/>
    <property type="match status" value="1"/>
</dbReference>
<evidence type="ECO:0000256" key="10">
    <source>
        <dbReference type="SAM" id="Coils"/>
    </source>
</evidence>
<reference evidence="14" key="2">
    <citation type="submission" date="2025-09" db="UniProtKB">
        <authorList>
            <consortium name="Ensembl"/>
        </authorList>
    </citation>
    <scope>IDENTIFICATION</scope>
</reference>
<evidence type="ECO:0000256" key="4">
    <source>
        <dbReference type="ARBA" id="ARBA00022723"/>
    </source>
</evidence>
<dbReference type="PANTHER" id="PTHR25465:SF41">
    <property type="entry name" value="E3 UBIQUITIN-PROTEIN LIGASE RNF135"/>
    <property type="match status" value="1"/>
</dbReference>
<feature type="compositionally biased region" description="Acidic residues" evidence="11">
    <location>
        <begin position="300"/>
        <end position="313"/>
    </location>
</feature>
<evidence type="ECO:0000256" key="2">
    <source>
        <dbReference type="ARBA" id="ARBA00022490"/>
    </source>
</evidence>
<comment type="subcellular location">
    <subcellularLocation>
        <location evidence="1">Cytoplasm</location>
    </subcellularLocation>
</comment>
<evidence type="ECO:0000256" key="1">
    <source>
        <dbReference type="ARBA" id="ARBA00004496"/>
    </source>
</evidence>
<dbReference type="GeneTree" id="ENSGT01030000234583"/>
<dbReference type="InterPro" id="IPR006574">
    <property type="entry name" value="PRY"/>
</dbReference>
<keyword evidence="2" id="KW-0963">Cytoplasm</keyword>
<evidence type="ECO:0000256" key="11">
    <source>
        <dbReference type="SAM" id="MobiDB-lite"/>
    </source>
</evidence>
<organism evidence="14 15">
    <name type="scientific">Leptobrachium leishanense</name>
    <name type="common">Leishan spiny toad</name>
    <dbReference type="NCBI Taxonomy" id="445787"/>
    <lineage>
        <taxon>Eukaryota</taxon>
        <taxon>Metazoa</taxon>
        <taxon>Chordata</taxon>
        <taxon>Craniata</taxon>
        <taxon>Vertebrata</taxon>
        <taxon>Euteleostomi</taxon>
        <taxon>Amphibia</taxon>
        <taxon>Batrachia</taxon>
        <taxon>Anura</taxon>
        <taxon>Pelobatoidea</taxon>
        <taxon>Megophryidae</taxon>
        <taxon>Leptobrachium</taxon>
    </lineage>
</organism>
<dbReference type="Gene3D" id="3.30.40.10">
    <property type="entry name" value="Zinc/RING finger domain, C3HC4 (zinc finger)"/>
    <property type="match status" value="1"/>
</dbReference>
<evidence type="ECO:0000256" key="9">
    <source>
        <dbReference type="PROSITE-ProRule" id="PRU00024"/>
    </source>
</evidence>
<keyword evidence="3" id="KW-0808">Transferase</keyword>
<dbReference type="Pfam" id="PF00097">
    <property type="entry name" value="zf-C3HC4"/>
    <property type="match status" value="1"/>
</dbReference>
<dbReference type="Proteomes" id="UP000694569">
    <property type="component" value="Unplaced"/>
</dbReference>
<dbReference type="InterPro" id="IPR013320">
    <property type="entry name" value="ConA-like_dom_sf"/>
</dbReference>
<feature type="region of interest" description="Disordered" evidence="11">
    <location>
        <begin position="300"/>
        <end position="361"/>
    </location>
</feature>
<dbReference type="GO" id="GO:0005737">
    <property type="term" value="C:cytoplasm"/>
    <property type="evidence" value="ECO:0007669"/>
    <property type="project" value="UniProtKB-SubCell"/>
</dbReference>
<sequence>MASADLRDELTSSICLTIYTDPVTLTCRHNFCRTSSENVLDPNERPGAYVCPECRVEFEQCPALEKRRKLSNIVETSRSYHPEQEDMGILCTYCDSPVPAVKTCLLCESSLCEKHIKKHSKSAEHVLMEPTASSKNRKCQIHKKVLEYYCLKDSTCVCVSCCLIGEHRGHQMESLQEASMKKQVKMHIALGRLISEKKETEKKIQSLQDENRNEEALVAELTAETTALFMGIREQLETLEKQVLSQIKRYGDTSSKNLHEITQLEKKMEELSRQVGHIIGLCSTTDPLTILQVWKSAGVEDDENDDYDVDESDEGKIYLDEDDDDEEDEDDDDDDEEDEDDDDEEENEDDEADDEDDDESSVIKNSANEEYGLIFATLHTGLDEVVTWAKRQCNAEEASEKYLNIDITSNILLDIKSAGNNTAISGDGKAMTFSNIRQKRPQGPERFKIPQVLSTTGFPAGDHYWEVEGSPSGEWRVGVTYPSIIRK</sequence>
<dbReference type="CDD" id="cd19769">
    <property type="entry name" value="Bbox2_TRIM16-like"/>
    <property type="match status" value="1"/>
</dbReference>
<dbReference type="SUPFAM" id="SSF57850">
    <property type="entry name" value="RING/U-box"/>
    <property type="match status" value="1"/>
</dbReference>
<evidence type="ECO:0000256" key="8">
    <source>
        <dbReference type="ARBA" id="ARBA00023054"/>
    </source>
</evidence>
<dbReference type="OrthoDB" id="9049620at2759"/>
<keyword evidence="6" id="KW-0833">Ubl conjugation pathway</keyword>
<accession>A0A8C5Q0S1</accession>
<keyword evidence="15" id="KW-1185">Reference proteome</keyword>
<feature type="domain" description="B box-type" evidence="12">
    <location>
        <begin position="134"/>
        <end position="175"/>
    </location>
</feature>
<dbReference type="SUPFAM" id="SSF49899">
    <property type="entry name" value="Concanavalin A-like lectins/glucanases"/>
    <property type="match status" value="1"/>
</dbReference>
<dbReference type="GO" id="GO:0016740">
    <property type="term" value="F:transferase activity"/>
    <property type="evidence" value="ECO:0007669"/>
    <property type="project" value="UniProtKB-KW"/>
</dbReference>
<evidence type="ECO:0000256" key="7">
    <source>
        <dbReference type="ARBA" id="ARBA00022833"/>
    </source>
</evidence>
<dbReference type="PANTHER" id="PTHR25465">
    <property type="entry name" value="B-BOX DOMAIN CONTAINING"/>
    <property type="match status" value="1"/>
</dbReference>
<dbReference type="InterPro" id="IPR000315">
    <property type="entry name" value="Znf_B-box"/>
</dbReference>
<dbReference type="SMART" id="SM00589">
    <property type="entry name" value="PRY"/>
    <property type="match status" value="1"/>
</dbReference>
<evidence type="ECO:0000259" key="13">
    <source>
        <dbReference type="PROSITE" id="PS50188"/>
    </source>
</evidence>
<reference evidence="14" key="1">
    <citation type="submission" date="2025-08" db="UniProtKB">
        <authorList>
            <consortium name="Ensembl"/>
        </authorList>
    </citation>
    <scope>IDENTIFICATION</scope>
</reference>
<proteinExistence type="predicted"/>
<feature type="compositionally biased region" description="Acidic residues" evidence="11">
    <location>
        <begin position="320"/>
        <end position="360"/>
    </location>
</feature>
<dbReference type="Gene3D" id="2.60.120.920">
    <property type="match status" value="1"/>
</dbReference>
<evidence type="ECO:0000256" key="6">
    <source>
        <dbReference type="ARBA" id="ARBA00022786"/>
    </source>
</evidence>
<keyword evidence="4" id="KW-0479">Metal-binding</keyword>
<dbReference type="Gene3D" id="3.30.160.60">
    <property type="entry name" value="Classic Zinc Finger"/>
    <property type="match status" value="1"/>
</dbReference>
<dbReference type="SUPFAM" id="SSF57845">
    <property type="entry name" value="B-box zinc-binding domain"/>
    <property type="match status" value="1"/>
</dbReference>
<evidence type="ECO:0000259" key="12">
    <source>
        <dbReference type="PROSITE" id="PS50119"/>
    </source>
</evidence>
<dbReference type="PROSITE" id="PS50188">
    <property type="entry name" value="B302_SPRY"/>
    <property type="match status" value="1"/>
</dbReference>
<dbReference type="AlphaFoldDB" id="A0A8C5Q0S1"/>
<dbReference type="PROSITE" id="PS50119">
    <property type="entry name" value="ZF_BBOX"/>
    <property type="match status" value="1"/>
</dbReference>
<keyword evidence="5 9" id="KW-0863">Zinc-finger</keyword>
<protein>
    <submittedName>
        <fullName evidence="14">Uncharacterized protein</fullName>
    </submittedName>
</protein>
<dbReference type="InterPro" id="IPR043136">
    <property type="entry name" value="B30.2/SPRY_sf"/>
</dbReference>
<keyword evidence="7" id="KW-0862">Zinc</keyword>